<keyword evidence="1" id="KW-0696">RNA-directed RNA polymerase</keyword>
<dbReference type="Gene3D" id="1.10.8.790">
    <property type="entry name" value="RNA-dependent RNA polymerase, slab domain, helical subdomain-like"/>
    <property type="match status" value="1"/>
</dbReference>
<dbReference type="EMBL" id="JAPDRL010000039">
    <property type="protein sequence ID" value="KAJ9664114.1"/>
    <property type="molecule type" value="Genomic_DNA"/>
</dbReference>
<keyword evidence="1" id="KW-0808">Transferase</keyword>
<comment type="catalytic activity">
    <reaction evidence="1">
        <text>RNA(n) + a ribonucleoside 5'-triphosphate = RNA(n+1) + diphosphate</text>
        <dbReference type="Rhea" id="RHEA:21248"/>
        <dbReference type="Rhea" id="RHEA-COMP:14527"/>
        <dbReference type="Rhea" id="RHEA-COMP:17342"/>
        <dbReference type="ChEBI" id="CHEBI:33019"/>
        <dbReference type="ChEBI" id="CHEBI:61557"/>
        <dbReference type="ChEBI" id="CHEBI:140395"/>
        <dbReference type="EC" id="2.7.7.48"/>
    </reaction>
</comment>
<feature type="region of interest" description="Disordered" evidence="2">
    <location>
        <begin position="116"/>
        <end position="277"/>
    </location>
</feature>
<reference evidence="4" key="1">
    <citation type="submission" date="2022-10" db="EMBL/GenBank/DDBJ databases">
        <title>Culturing micro-colonial fungi from biological soil crusts in the Mojave desert and describing Neophaeococcomyces mojavensis, and introducing the new genera and species Taxawa tesnikishii.</title>
        <authorList>
            <person name="Kurbessoian T."/>
            <person name="Stajich J.E."/>
        </authorList>
    </citation>
    <scope>NUCLEOTIDE SEQUENCE</scope>
    <source>
        <strain evidence="4">TK_1</strain>
    </source>
</reference>
<keyword evidence="1" id="KW-0548">Nucleotidyltransferase</keyword>
<keyword evidence="1" id="KW-0694">RNA-binding</keyword>
<accession>A0ABQ9NQ81</accession>
<evidence type="ECO:0000256" key="2">
    <source>
        <dbReference type="SAM" id="MobiDB-lite"/>
    </source>
</evidence>
<evidence type="ECO:0000313" key="5">
    <source>
        <dbReference type="Proteomes" id="UP001172684"/>
    </source>
</evidence>
<dbReference type="PANTHER" id="PTHR23079:SF55">
    <property type="entry name" value="RNA-DIRECTED RNA POLYMERASE"/>
    <property type="match status" value="1"/>
</dbReference>
<feature type="region of interest" description="Disordered" evidence="2">
    <location>
        <begin position="1"/>
        <end position="25"/>
    </location>
</feature>
<dbReference type="EC" id="2.7.7.48" evidence="1"/>
<proteinExistence type="inferred from homology"/>
<name>A0ABQ9NQ81_9PEZI</name>
<dbReference type="PANTHER" id="PTHR23079">
    <property type="entry name" value="RNA-DEPENDENT RNA POLYMERASE"/>
    <property type="match status" value="1"/>
</dbReference>
<feature type="region of interest" description="Disordered" evidence="2">
    <location>
        <begin position="359"/>
        <end position="382"/>
    </location>
</feature>
<protein>
    <recommendedName>
        <fullName evidence="1">RNA-dependent RNA polymerase</fullName>
        <ecNumber evidence="1">2.7.7.48</ecNumber>
    </recommendedName>
</protein>
<comment type="caution">
    <text evidence="4">The sequence shown here is derived from an EMBL/GenBank/DDBJ whole genome shotgun (WGS) entry which is preliminary data.</text>
</comment>
<gene>
    <name evidence="4" type="ORF">H2201_005354</name>
</gene>
<organism evidence="4 5">
    <name type="scientific">Coniosporium apollinis</name>
    <dbReference type="NCBI Taxonomy" id="61459"/>
    <lineage>
        <taxon>Eukaryota</taxon>
        <taxon>Fungi</taxon>
        <taxon>Dikarya</taxon>
        <taxon>Ascomycota</taxon>
        <taxon>Pezizomycotina</taxon>
        <taxon>Dothideomycetes</taxon>
        <taxon>Dothideomycetes incertae sedis</taxon>
        <taxon>Coniosporium</taxon>
    </lineage>
</organism>
<evidence type="ECO:0000256" key="1">
    <source>
        <dbReference type="RuleBase" id="RU363098"/>
    </source>
</evidence>
<feature type="compositionally biased region" description="Polar residues" evidence="2">
    <location>
        <begin position="188"/>
        <end position="203"/>
    </location>
</feature>
<dbReference type="Pfam" id="PF05183">
    <property type="entry name" value="RdRP"/>
    <property type="match status" value="1"/>
</dbReference>
<evidence type="ECO:0000259" key="3">
    <source>
        <dbReference type="Pfam" id="PF05183"/>
    </source>
</evidence>
<sequence>MPPGATVSDLEAQRRLQPPRTPHRTAKLDPINAIVQDLNERWQLDLPIRDAPRSPSTTVRDRPNKVYNHIKYLYHKSTSALDDVREEFNRIARIGKEDNIDELLRLLDQATTLCQERSKKAGRRESLNGAPRNIGEPSSLAPKNLREPSNSASKILRDPPKGAPKITRATSVKKSSQKKQAKIPGNEAINSVQRQQQHQQPTFSPAVPNIRPSTPPALERDDFATPPQSPTLAAQDRKQENSARKSSATSGSRRDSGPVGINGEPRPPLSASRKRPSEDFLYDDCHVPKFPCISSERQRSVSDGIFAVPPRSNHNRRNTAPFEPIVSSAGSSFNSMPRSANASFSTVADDLPIDTAQTSFSDTRQDDLDTYNSMPPPGSGTTVSEDMEFHMARFLSQEQKSRSPRRHTLHTIALSHALAAAVLKAPATKAITLPNEQKLDLVNDSVVEPPIESMEHFQVRALPKQGLFVDDVHEGLSNAPLRVRYEVCRVALANGMQPYNVMSTYKGRYGSQSALADYFKSHPLLSKVPKPSSSKAWIAAGKNFENVTLKGKLSINTVKEGPLFRMTLEPLQIEQSCRFQREFGGDRFLYIDVPSLSESDLPSHLKQQRNLKRRLREWLQLDHRFLGRTWRALMLEDRKRKKKFNQQDPDRGQRIILFATSDCDSTESELLNANKPETSIGELIDWFLCVKRNSHQPFPKAYARLELGLSRTHPSLVFLPSQIRRIKDVHADGTPEATCFNDQSLHWEDIHDPETVMNDGCAQMSVGAAFEIWRSLGKPGPVPSVFQGRIAGAKGLWMISAPTYEEHPGHREIWIQISDSQNKFEPHTEDLSDELYNKNRLTFEVLTHSKQPRSAALHVSFIPILLDRGVPREQLKRLVADYLDYERQQLMENVADPVWLRKWINEQNSLAEERNRQGDIVWQAGLPLNPVEKAILLLESGFTPTSNQFLADSVQWLVEQYLLKLKTRLTVPLGRSSNLWGIADPYNTLLPGEVHLNFSTNFLDEKSGEVYPLLNGREVLVARHPALRRSDIQKVQAVFKPELSHLTDVIIFSAKGRFPLAAKLQGGDYDGDTFWVCWEPDLVRSFKNAPAPFRSPKPENYGIEVERSKLGELTTGPDTTDSFLERSLAFRSNASMLGRATNDHESLSYAKNTIDSPGTNALADLHDLLVDSAKNGYVFDESAYRNYCQKNPHIGKVPAQPAFREYIKKISRRDANPRKPRHKKEHIVDYLLFDIVLPHVEETLVQLKAAFAGSGTSDPDLPALYLEEKAAAAQAGTAPDEAGPRSKALKALKDDLAKIRQGFNKQYGRSKRSGTTGPDGYSQNIEQCYQKYAVIEPWNPSDDSTIIRWTKPIVPGAFTYWSLIKASALYHLYDRKLDFVFGLAGRELAYLKACACGRDGVRFLVPRMWANMKPRKIKGGVTEEELLDSEYETAAEEEMEDCDDEWDADELF</sequence>
<dbReference type="InterPro" id="IPR007855">
    <property type="entry name" value="RDRP"/>
</dbReference>
<evidence type="ECO:0000313" key="4">
    <source>
        <dbReference type="EMBL" id="KAJ9664114.1"/>
    </source>
</evidence>
<feature type="compositionally biased region" description="Basic and acidic residues" evidence="2">
    <location>
        <begin position="116"/>
        <end position="126"/>
    </location>
</feature>
<keyword evidence="5" id="KW-1185">Reference proteome</keyword>
<feature type="domain" description="RDRP core" evidence="3">
    <location>
        <begin position="564"/>
        <end position="1235"/>
    </location>
</feature>
<dbReference type="InterPro" id="IPR057596">
    <property type="entry name" value="RDRP_core"/>
</dbReference>
<dbReference type="Proteomes" id="UP001172684">
    <property type="component" value="Unassembled WGS sequence"/>
</dbReference>
<comment type="similarity">
    <text evidence="1">Belongs to the RdRP family.</text>
</comment>